<proteinExistence type="predicted"/>
<protein>
    <submittedName>
        <fullName evidence="2">Uncharacterized protein</fullName>
    </submittedName>
</protein>
<evidence type="ECO:0000313" key="3">
    <source>
        <dbReference type="Proteomes" id="UP000649753"/>
    </source>
</evidence>
<evidence type="ECO:0000313" key="2">
    <source>
        <dbReference type="EMBL" id="MBE1490546.1"/>
    </source>
</evidence>
<name>A0A927RA93_9ACTN</name>
<feature type="compositionally biased region" description="Basic and acidic residues" evidence="1">
    <location>
        <begin position="10"/>
        <end position="26"/>
    </location>
</feature>
<feature type="region of interest" description="Disordered" evidence="1">
    <location>
        <begin position="1"/>
        <end position="46"/>
    </location>
</feature>
<dbReference type="Proteomes" id="UP000649753">
    <property type="component" value="Unassembled WGS sequence"/>
</dbReference>
<dbReference type="AlphaFoldDB" id="A0A927RA93"/>
<gene>
    <name evidence="2" type="ORF">H4W31_006184</name>
</gene>
<feature type="compositionally biased region" description="Low complexity" evidence="1">
    <location>
        <begin position="27"/>
        <end position="39"/>
    </location>
</feature>
<organism evidence="2 3">
    <name type="scientific">Plantactinospora soyae</name>
    <dbReference type="NCBI Taxonomy" id="1544732"/>
    <lineage>
        <taxon>Bacteria</taxon>
        <taxon>Bacillati</taxon>
        <taxon>Actinomycetota</taxon>
        <taxon>Actinomycetes</taxon>
        <taxon>Micromonosporales</taxon>
        <taxon>Micromonosporaceae</taxon>
        <taxon>Plantactinospora</taxon>
    </lineage>
</organism>
<sequence length="46" mass="5112">MMLMTRRGRPRPDARGSLWRPDDGRDAAAAAPTGYAARARTGERLR</sequence>
<comment type="caution">
    <text evidence="2">The sequence shown here is derived from an EMBL/GenBank/DDBJ whole genome shotgun (WGS) entry which is preliminary data.</text>
</comment>
<accession>A0A927RA93</accession>
<reference evidence="2" key="1">
    <citation type="submission" date="2020-10" db="EMBL/GenBank/DDBJ databases">
        <title>Sequencing the genomes of 1000 actinobacteria strains.</title>
        <authorList>
            <person name="Klenk H.-P."/>
        </authorList>
    </citation>
    <scope>NUCLEOTIDE SEQUENCE</scope>
    <source>
        <strain evidence="2">DSM 46832</strain>
    </source>
</reference>
<keyword evidence="3" id="KW-1185">Reference proteome</keyword>
<evidence type="ECO:0000256" key="1">
    <source>
        <dbReference type="SAM" id="MobiDB-lite"/>
    </source>
</evidence>
<dbReference type="EMBL" id="JADBEB010000001">
    <property type="protein sequence ID" value="MBE1490546.1"/>
    <property type="molecule type" value="Genomic_DNA"/>
</dbReference>